<feature type="transmembrane region" description="Helical" evidence="1">
    <location>
        <begin position="361"/>
        <end position="386"/>
    </location>
</feature>
<feature type="transmembrane region" description="Helical" evidence="1">
    <location>
        <begin position="12"/>
        <end position="32"/>
    </location>
</feature>
<keyword evidence="1" id="KW-0472">Membrane</keyword>
<evidence type="ECO:0000313" key="3">
    <source>
        <dbReference type="Proteomes" id="UP000198228"/>
    </source>
</evidence>
<feature type="transmembrane region" description="Helical" evidence="1">
    <location>
        <begin position="251"/>
        <end position="271"/>
    </location>
</feature>
<feature type="transmembrane region" description="Helical" evidence="1">
    <location>
        <begin position="332"/>
        <end position="349"/>
    </location>
</feature>
<dbReference type="RefSeq" id="WP_088961743.1">
    <property type="nucleotide sequence ID" value="NZ_LT607410.1"/>
</dbReference>
<gene>
    <name evidence="2" type="ORF">GA0074696_3095</name>
</gene>
<dbReference type="Proteomes" id="UP000198228">
    <property type="component" value="Chromosome I"/>
</dbReference>
<evidence type="ECO:0000313" key="2">
    <source>
        <dbReference type="EMBL" id="SCF16401.1"/>
    </source>
</evidence>
<name>A0A1C4Y7U1_9ACTN</name>
<feature type="transmembrane region" description="Helical" evidence="1">
    <location>
        <begin position="79"/>
        <end position="98"/>
    </location>
</feature>
<keyword evidence="1" id="KW-0812">Transmembrane</keyword>
<dbReference type="EMBL" id="LT607410">
    <property type="protein sequence ID" value="SCF16401.1"/>
    <property type="molecule type" value="Genomic_DNA"/>
</dbReference>
<feature type="transmembrane region" description="Helical" evidence="1">
    <location>
        <begin position="52"/>
        <end position="72"/>
    </location>
</feature>
<dbReference type="AlphaFoldDB" id="A0A1C4Y7U1"/>
<sequence length="445" mass="44772">MIELVVRPLADAFMQVGVYVAVMVALFGWLRWRYGDRITDGLTHRPRLGPLVGALLGVSPGCGGAIVLMPLYARGKVSFGTVVAALAATMGDSSWVVLAWNPLFALKIHMLLFAVGLVTGYVVDALGIDPAHRRARPDIPAVVAAVPAPATSAARVGGTLPAGVGHAVPAASTGAAPAALAGPAPTVPVGSAPAAAVGLTPAGPVDAVPAQPVPAVPVGPGGGSACPRSRGTVAGRAGLLDGLRRRDPATAFWGLTTPAFAVSVPVVFQLVDPTVLTRALGGVDPYLALGVLGTLAAVLIFAAGRGRLADDSLETAYPQSLRETLRHSAHEASFVTVWVAVAYLGWQVFTTVTGFNGSQLALTGLLGVLVGAAIGLIPGCAVQIVFTGLYVSGGLPLPTLVANAISQDGDALIPLAALRRHSAALATVITTIPAAAVGAALLVLL</sequence>
<organism evidence="2 3">
    <name type="scientific">Micromonospora purpureochromogenes</name>
    <dbReference type="NCBI Taxonomy" id="47872"/>
    <lineage>
        <taxon>Bacteria</taxon>
        <taxon>Bacillati</taxon>
        <taxon>Actinomycetota</taxon>
        <taxon>Actinomycetes</taxon>
        <taxon>Micromonosporales</taxon>
        <taxon>Micromonosporaceae</taxon>
        <taxon>Micromonospora</taxon>
    </lineage>
</organism>
<feature type="transmembrane region" description="Helical" evidence="1">
    <location>
        <begin position="423"/>
        <end position="444"/>
    </location>
</feature>
<dbReference type="Pfam" id="PF11449">
    <property type="entry name" value="ArsP_2"/>
    <property type="match status" value="2"/>
</dbReference>
<evidence type="ECO:0000256" key="1">
    <source>
        <dbReference type="SAM" id="Phobius"/>
    </source>
</evidence>
<proteinExistence type="predicted"/>
<protein>
    <submittedName>
        <fullName evidence="2">Putative, 10TM heavy-metal exporter</fullName>
    </submittedName>
</protein>
<feature type="transmembrane region" description="Helical" evidence="1">
    <location>
        <begin position="286"/>
        <end position="304"/>
    </location>
</feature>
<reference evidence="2 3" key="1">
    <citation type="submission" date="2016-06" db="EMBL/GenBank/DDBJ databases">
        <authorList>
            <person name="Kjaerup R.B."/>
            <person name="Dalgaard T.S."/>
            <person name="Juul-Madsen H.R."/>
        </authorList>
    </citation>
    <scope>NUCLEOTIDE SEQUENCE [LARGE SCALE GENOMIC DNA]</scope>
    <source>
        <strain evidence="2 3">DSM 43821</strain>
    </source>
</reference>
<accession>A0A1C4Y7U1</accession>
<dbReference type="NCBIfam" id="NF037962">
    <property type="entry name" value="arsenic_eff"/>
    <property type="match status" value="1"/>
</dbReference>
<dbReference type="InterPro" id="IPR021552">
    <property type="entry name" value="ArsP_2"/>
</dbReference>
<keyword evidence="1" id="KW-1133">Transmembrane helix</keyword>
<feature type="transmembrane region" description="Helical" evidence="1">
    <location>
        <begin position="104"/>
        <end position="126"/>
    </location>
</feature>